<reference evidence="7 8" key="1">
    <citation type="submission" date="2021-04" db="EMBL/GenBank/DDBJ databases">
        <title>The genome sequence of type strain Ideonella paludis KCTC 32238.</title>
        <authorList>
            <person name="Liu Y."/>
        </authorList>
    </citation>
    <scope>NUCLEOTIDE SEQUENCE [LARGE SCALE GENOMIC DNA]</scope>
    <source>
        <strain evidence="7 8">KCTC 32238</strain>
    </source>
</reference>
<evidence type="ECO:0000256" key="4">
    <source>
        <dbReference type="ARBA" id="ARBA00023016"/>
    </source>
</evidence>
<evidence type="ECO:0000259" key="6">
    <source>
        <dbReference type="Pfam" id="PF01965"/>
    </source>
</evidence>
<evidence type="ECO:0000313" key="7">
    <source>
        <dbReference type="EMBL" id="MBQ0934325.1"/>
    </source>
</evidence>
<keyword evidence="8" id="KW-1185">Reference proteome</keyword>
<name>A0ABS5DT48_9BURK</name>
<comment type="caution">
    <text evidence="7">The sequence shown here is derived from an EMBL/GenBank/DDBJ whole genome shotgun (WGS) entry which is preliminary data.</text>
</comment>
<organism evidence="7 8">
    <name type="scientific">Ideonella paludis</name>
    <dbReference type="NCBI Taxonomy" id="1233411"/>
    <lineage>
        <taxon>Bacteria</taxon>
        <taxon>Pseudomonadati</taxon>
        <taxon>Pseudomonadota</taxon>
        <taxon>Betaproteobacteria</taxon>
        <taxon>Burkholderiales</taxon>
        <taxon>Sphaerotilaceae</taxon>
        <taxon>Ideonella</taxon>
    </lineage>
</organism>
<dbReference type="PANTHER" id="PTHR48094:SF20">
    <property type="entry name" value="PROTEIN_NUCLEIC ACID DEGLYCASE 1"/>
    <property type="match status" value="1"/>
</dbReference>
<dbReference type="Proteomes" id="UP000672097">
    <property type="component" value="Unassembled WGS sequence"/>
</dbReference>
<dbReference type="InterPro" id="IPR029062">
    <property type="entry name" value="Class_I_gatase-like"/>
</dbReference>
<evidence type="ECO:0000256" key="2">
    <source>
        <dbReference type="ARBA" id="ARBA00022763"/>
    </source>
</evidence>
<accession>A0ABS5DT48</accession>
<evidence type="ECO:0000256" key="1">
    <source>
        <dbReference type="ARBA" id="ARBA00022490"/>
    </source>
</evidence>
<dbReference type="EMBL" id="JAGQDG010000001">
    <property type="protein sequence ID" value="MBQ0934325.1"/>
    <property type="molecule type" value="Genomic_DNA"/>
</dbReference>
<dbReference type="InterPro" id="IPR017283">
    <property type="entry name" value="HchA"/>
</dbReference>
<dbReference type="EC" id="3.5.1.124" evidence="7"/>
<keyword evidence="4" id="KW-0346">Stress response</keyword>
<dbReference type="PANTHER" id="PTHR48094">
    <property type="entry name" value="PROTEIN/NUCLEIC ACID DEGLYCASE DJ-1-RELATED"/>
    <property type="match status" value="1"/>
</dbReference>
<keyword evidence="5" id="KW-0234">DNA repair</keyword>
<dbReference type="Pfam" id="PF01965">
    <property type="entry name" value="DJ-1_PfpI"/>
    <property type="match status" value="1"/>
</dbReference>
<keyword evidence="2" id="KW-0227">DNA damage</keyword>
<evidence type="ECO:0000313" key="8">
    <source>
        <dbReference type="Proteomes" id="UP000672097"/>
    </source>
</evidence>
<sequence>MSTPSRTPEQEPSPDRAEYNAFFPSPYSLSQFTASRTGAQPVVYDNANPGGRWKVLMVGTDERYMTMANGRKFSTGNHPVETLLPLYHLDQAGFQVDVATISGQSVKLEMWAMPSEDELVTGTHQKYLAKLDNPLKLSDVVQTALGPNSPYLAVFLPGGHGAMLGLPQSPELGQVLRWAVQHDKLVIALCHGPASLLAAQVGAEGQAFAFEGYEICAFPDGMDKQTPAIGYVPGPMPWYMGERLKALGVKILNTDITGRCHQDGLLVTGDSPLASDALGRLAVQALRQRAA</sequence>
<feature type="domain" description="DJ-1/PfpI" evidence="6">
    <location>
        <begin position="80"/>
        <end position="203"/>
    </location>
</feature>
<dbReference type="PIRSF" id="PIRSF037798">
    <property type="entry name" value="Chaperone_HchA"/>
    <property type="match status" value="1"/>
</dbReference>
<evidence type="ECO:0000256" key="5">
    <source>
        <dbReference type="ARBA" id="ARBA00023204"/>
    </source>
</evidence>
<dbReference type="NCBIfam" id="NF003168">
    <property type="entry name" value="PRK04155.1"/>
    <property type="match status" value="1"/>
</dbReference>
<gene>
    <name evidence="7" type="primary">hchA</name>
    <name evidence="7" type="ORF">KAK11_03215</name>
</gene>
<dbReference type="InterPro" id="IPR002818">
    <property type="entry name" value="DJ-1/PfpI"/>
</dbReference>
<dbReference type="Gene3D" id="3.40.50.880">
    <property type="match status" value="1"/>
</dbReference>
<proteinExistence type="predicted"/>
<protein>
    <submittedName>
        <fullName evidence="7">Protein deglycase HchA</fullName>
        <ecNumber evidence="7">3.5.1.124</ecNumber>
    </submittedName>
</protein>
<dbReference type="GO" id="GO:0036524">
    <property type="term" value="F:protein deglycase activity"/>
    <property type="evidence" value="ECO:0007669"/>
    <property type="project" value="UniProtKB-EC"/>
</dbReference>
<dbReference type="InterPro" id="IPR050325">
    <property type="entry name" value="Prot/Nucl_acid_deglycase"/>
</dbReference>
<evidence type="ECO:0000256" key="3">
    <source>
        <dbReference type="ARBA" id="ARBA00022801"/>
    </source>
</evidence>
<dbReference type="RefSeq" id="WP_210806065.1">
    <property type="nucleotide sequence ID" value="NZ_JAGQDG010000001.1"/>
</dbReference>
<dbReference type="SUPFAM" id="SSF52317">
    <property type="entry name" value="Class I glutamine amidotransferase-like"/>
    <property type="match status" value="1"/>
</dbReference>
<keyword evidence="1" id="KW-0963">Cytoplasm</keyword>
<keyword evidence="3 7" id="KW-0378">Hydrolase</keyword>